<dbReference type="PANTHER" id="PTHR32063:SF78">
    <property type="entry name" value="ACRB_ACRD_ACRF FAMILY PROTEIN"/>
    <property type="match status" value="1"/>
</dbReference>
<feature type="compositionally biased region" description="Low complexity" evidence="8">
    <location>
        <begin position="793"/>
        <end position="817"/>
    </location>
</feature>
<evidence type="ECO:0000256" key="7">
    <source>
        <dbReference type="ARBA" id="ARBA00023136"/>
    </source>
</evidence>
<feature type="transmembrane region" description="Helical" evidence="9">
    <location>
        <begin position="431"/>
        <end position="451"/>
    </location>
</feature>
<evidence type="ECO:0000256" key="8">
    <source>
        <dbReference type="SAM" id="MobiDB-lite"/>
    </source>
</evidence>
<evidence type="ECO:0000256" key="9">
    <source>
        <dbReference type="SAM" id="Phobius"/>
    </source>
</evidence>
<dbReference type="RefSeq" id="WP_029311143.1">
    <property type="nucleotide sequence ID" value="NZ_FTNE01000005.1"/>
</dbReference>
<keyword evidence="4" id="KW-0997">Cell inner membrane</keyword>
<dbReference type="Gene3D" id="3.30.70.1430">
    <property type="entry name" value="Multidrug efflux transporter AcrB pore domain"/>
    <property type="match status" value="2"/>
</dbReference>
<name>A0A8G2CJB5_ACIRU</name>
<dbReference type="Proteomes" id="UP000186308">
    <property type="component" value="Unassembled WGS sequence"/>
</dbReference>
<dbReference type="Gene3D" id="3.30.70.1440">
    <property type="entry name" value="Multidrug efflux transporter AcrB pore domain"/>
    <property type="match status" value="2"/>
</dbReference>
<keyword evidence="11" id="KW-1185">Reference proteome</keyword>
<organism evidence="10 11">
    <name type="scientific">Acidiphilium rubrum</name>
    <dbReference type="NCBI Taxonomy" id="526"/>
    <lineage>
        <taxon>Bacteria</taxon>
        <taxon>Pseudomonadati</taxon>
        <taxon>Pseudomonadota</taxon>
        <taxon>Alphaproteobacteria</taxon>
        <taxon>Acetobacterales</taxon>
        <taxon>Acidocellaceae</taxon>
        <taxon>Acidiphilium</taxon>
    </lineage>
</organism>
<dbReference type="Gene3D" id="3.30.2090.10">
    <property type="entry name" value="Multidrug efflux transporter AcrB TolC docking domain, DN and DC subdomains"/>
    <property type="match status" value="3"/>
</dbReference>
<keyword evidence="2" id="KW-0813">Transport</keyword>
<keyword evidence="7 9" id="KW-0472">Membrane</keyword>
<proteinExistence type="predicted"/>
<dbReference type="Gene3D" id="1.20.1640.10">
    <property type="entry name" value="Multidrug efflux transporter AcrB transmembrane domain"/>
    <property type="match status" value="3"/>
</dbReference>
<feature type="transmembrane region" description="Helical" evidence="9">
    <location>
        <begin position="906"/>
        <end position="923"/>
    </location>
</feature>
<feature type="transmembrane region" description="Helical" evidence="9">
    <location>
        <begin position="1001"/>
        <end position="1022"/>
    </location>
</feature>
<evidence type="ECO:0000256" key="3">
    <source>
        <dbReference type="ARBA" id="ARBA00022475"/>
    </source>
</evidence>
<feature type="transmembrane region" description="Helical" evidence="9">
    <location>
        <begin position="334"/>
        <end position="352"/>
    </location>
</feature>
<comment type="caution">
    <text evidence="10">The sequence shown here is derived from an EMBL/GenBank/DDBJ whole genome shotgun (WGS) entry which is preliminary data.</text>
</comment>
<dbReference type="OrthoDB" id="9806532at2"/>
<evidence type="ECO:0000256" key="4">
    <source>
        <dbReference type="ARBA" id="ARBA00022519"/>
    </source>
</evidence>
<feature type="transmembrane region" description="Helical" evidence="9">
    <location>
        <begin position="529"/>
        <end position="548"/>
    </location>
</feature>
<dbReference type="InterPro" id="IPR001036">
    <property type="entry name" value="Acrflvin-R"/>
</dbReference>
<evidence type="ECO:0000256" key="2">
    <source>
        <dbReference type="ARBA" id="ARBA00022448"/>
    </source>
</evidence>
<dbReference type="PANTHER" id="PTHR32063">
    <property type="match status" value="1"/>
</dbReference>
<dbReference type="SUPFAM" id="SSF82693">
    <property type="entry name" value="Multidrug efflux transporter AcrB pore domain, PN1, PN2, PC1 and PC2 subdomains"/>
    <property type="match status" value="3"/>
</dbReference>
<dbReference type="PRINTS" id="PR00702">
    <property type="entry name" value="ACRIFLAVINRP"/>
</dbReference>
<accession>A0A8G2CJB5</accession>
<keyword evidence="6 9" id="KW-1133">Transmembrane helix</keyword>
<feature type="transmembrane region" description="Helical" evidence="9">
    <location>
        <begin position="463"/>
        <end position="481"/>
    </location>
</feature>
<evidence type="ECO:0000313" key="11">
    <source>
        <dbReference type="Proteomes" id="UP000186308"/>
    </source>
</evidence>
<dbReference type="GO" id="GO:0005886">
    <property type="term" value="C:plasma membrane"/>
    <property type="evidence" value="ECO:0007669"/>
    <property type="project" value="UniProtKB-SubCell"/>
</dbReference>
<evidence type="ECO:0000313" key="10">
    <source>
        <dbReference type="EMBL" id="SIQ48227.1"/>
    </source>
</evidence>
<feature type="region of interest" description="Disordered" evidence="8">
    <location>
        <begin position="782"/>
        <end position="817"/>
    </location>
</feature>
<keyword evidence="5 9" id="KW-0812">Transmembrane</keyword>
<protein>
    <submittedName>
        <fullName evidence="10">Multidrug efflux pump</fullName>
    </submittedName>
</protein>
<comment type="subcellular location">
    <subcellularLocation>
        <location evidence="1">Cell inner membrane</location>
        <topology evidence="1">Multi-pass membrane protein</topology>
    </subcellularLocation>
</comment>
<sequence length="1079" mass="112855">MNISAPFIGRPVATTLLAIAIFLLGVLGYNALPVSSLPQVDFPTIQVVTKLPGASPDTASKLLTAPLERQFGEIAGLASMSSISSQGTSAITLRFDLSVSLDTAAQNVQAAINAASGTLPPNLQYPPTYTEVNPADAPIITLALTSKTVPIYTIANAAQTQIVPKLSEISGVGNVSVEGGMTKAIRINVNPARLAAYGISLEDVRNAIANANQSGAKGAFNGTDQSYTLGANDQITDPAQYRNVIIAYQNKAPVRLSAVGSVTEGLENNQQIASYNNTPAVVIDIERQPGANIVSTVQNVQSALSDLGKDLPPGIKLQIVANRTGTIKASVNDVQITLLTSALLVVLVIFLFLPNPRAVLIPAIALPLSIVATFAVMSELGYQLDNLSLMALTVASGFVVDDAIVMIENIVRFIEAGEPPMRAAYLGSRQIGFTIVSLTISLVAVFIPLLFMPGVIGRLFSEFAVTLAVAVVISAVISLTLTPMMSARLLRPGSDARPGRIARGAEAVLLRVRNSYQRGLNWSLAHQRFMMLVFAATVVITGLLFVVIPKALLPQEDTGAIVAVTEAGQSVSLDAMNTLQTKAIGIILHNKAVAGVTSLLGSGLTNPTPNTGRLNISLKPFGTRPGISTVMRQLQASLTGIPGFSIYMQPVQDITLSSRISPTQYQYTLTDTDQAELDTWTTKIEAALKQLPQIADLASDQQNQGLETYVDVNRAAASRLGISMATIEATLYDAFGQRQISTIYTQNAQYRVILGVDPGYAASPQALANLFLPTGSLTTSSSSAALGPGGSVSGNSTTTLGATSGTTTSGSSNASTSTASTTAVASQVPLLQVATIQRKFGPLAITREDQFPSVTLSFNLANGASLGSAETAIAKAQQALGVPQTISGTFSGAAAEFQTALSEEPWLIAAALVVIYIVLGVLYESVIHPVTILSTLPSAGIGALLALMLTGTEFTLVALVGIVLLMGIVKKNGIIMVDFAIEAERDRGLTPEAAIMEAAILRFRPIMMTTMAALFGAVPLVLEGGAGSELRAPLGIAIIGGLLVSQLLTLFTTPVVYLAMERLRPTARRSRSATPVPAE</sequence>
<gene>
    <name evidence="10" type="ORF">SAMN05421828_10579</name>
</gene>
<evidence type="ECO:0000256" key="5">
    <source>
        <dbReference type="ARBA" id="ARBA00022692"/>
    </source>
</evidence>
<dbReference type="Gene3D" id="3.30.70.1320">
    <property type="entry name" value="Multidrug efflux transporter AcrB pore domain like"/>
    <property type="match status" value="1"/>
</dbReference>
<feature type="transmembrane region" description="Helical" evidence="9">
    <location>
        <begin position="1034"/>
        <end position="1060"/>
    </location>
</feature>
<dbReference type="FunFam" id="1.20.1640.10:FF:000001">
    <property type="entry name" value="Efflux pump membrane transporter"/>
    <property type="match status" value="1"/>
</dbReference>
<evidence type="ECO:0000256" key="1">
    <source>
        <dbReference type="ARBA" id="ARBA00004429"/>
    </source>
</evidence>
<dbReference type="InterPro" id="IPR027463">
    <property type="entry name" value="AcrB_DN_DC_subdom"/>
</dbReference>
<dbReference type="AlphaFoldDB" id="A0A8G2CJB5"/>
<dbReference type="SUPFAM" id="SSF82714">
    <property type="entry name" value="Multidrug efflux transporter AcrB TolC docking domain, DN and DC subdomains"/>
    <property type="match status" value="2"/>
</dbReference>
<dbReference type="FunFam" id="3.30.70.1430:FF:000001">
    <property type="entry name" value="Efflux pump membrane transporter"/>
    <property type="match status" value="1"/>
</dbReference>
<dbReference type="GO" id="GO:0042910">
    <property type="term" value="F:xenobiotic transmembrane transporter activity"/>
    <property type="evidence" value="ECO:0007669"/>
    <property type="project" value="TreeGrafter"/>
</dbReference>
<keyword evidence="3" id="KW-1003">Cell membrane</keyword>
<reference evidence="10 11" key="1">
    <citation type="submission" date="2017-01" db="EMBL/GenBank/DDBJ databases">
        <authorList>
            <person name="Varghese N."/>
            <person name="Submissions S."/>
        </authorList>
    </citation>
    <scope>NUCLEOTIDE SEQUENCE [LARGE SCALE GENOMIC DNA]</scope>
    <source>
        <strain evidence="10 11">ATCC 35905</strain>
    </source>
</reference>
<evidence type="ECO:0000256" key="6">
    <source>
        <dbReference type="ARBA" id="ARBA00022989"/>
    </source>
</evidence>
<dbReference type="Pfam" id="PF00873">
    <property type="entry name" value="ACR_tran"/>
    <property type="match status" value="2"/>
</dbReference>
<dbReference type="EMBL" id="FTNE01000005">
    <property type="protein sequence ID" value="SIQ48227.1"/>
    <property type="molecule type" value="Genomic_DNA"/>
</dbReference>
<dbReference type="SUPFAM" id="SSF82866">
    <property type="entry name" value="Multidrug efflux transporter AcrB transmembrane domain"/>
    <property type="match status" value="2"/>
</dbReference>
<feature type="transmembrane region" description="Helical" evidence="9">
    <location>
        <begin position="359"/>
        <end position="377"/>
    </location>
</feature>